<feature type="domain" description="PIN" evidence="2">
    <location>
        <begin position="114"/>
        <end position="204"/>
    </location>
</feature>
<accession>A0A8H5GAN9</accession>
<name>A0A8H5GAN9_9AGAR</name>
<feature type="compositionally biased region" description="Basic and acidic residues" evidence="1">
    <location>
        <begin position="100"/>
        <end position="109"/>
    </location>
</feature>
<feature type="compositionally biased region" description="Polar residues" evidence="1">
    <location>
        <begin position="29"/>
        <end position="38"/>
    </location>
</feature>
<evidence type="ECO:0000259" key="2">
    <source>
        <dbReference type="Pfam" id="PF13638"/>
    </source>
</evidence>
<feature type="compositionally biased region" description="Basic and acidic residues" evidence="1">
    <location>
        <begin position="39"/>
        <end position="48"/>
    </location>
</feature>
<feature type="compositionally biased region" description="Low complexity" evidence="1">
    <location>
        <begin position="361"/>
        <end position="373"/>
    </location>
</feature>
<feature type="region of interest" description="Disordered" evidence="1">
    <location>
        <begin position="322"/>
        <end position="378"/>
    </location>
</feature>
<sequence length="415" mass="45109">MAVAESKIAMSRALGAAFLNHQVEQLEKSVSNGASSGNWRDRDRDRKYNPGNNNNNNSSAKRSTNSPGKPMNSSRRRGGGGGADEFDRTRTVEQAGGGRRRSDAESEKDADVVIADASVLIHSLNSLKKWSRNGREEVVIVPLEALNTLDLLKKGNNSLAQRARAASRILEAQVGANPRILVQRDEAFVPWDKIKFNESTSEDKAVSGGSGYGSPEWVRRIICCAQWEVENTNANAASTSPNPNPSVVLAVCTSVNTSPQTSTLKLPSSTEEDSAPMTPVPLPAPSHHSHQYHSHTNKHEPRTTGVQVAHWAQKAGIRILEVKPTPPPSSTHPNTNSGYNASHHTRSSSEEDNRPKRIMSRNRGNSNSNGNGNDKLRGGLVERSPAVLAMMEMVQRPEHKGVRLLARGEKLDPDT</sequence>
<dbReference type="Proteomes" id="UP000559256">
    <property type="component" value="Unassembled WGS sequence"/>
</dbReference>
<feature type="compositionally biased region" description="Low complexity" evidence="1">
    <location>
        <begin position="49"/>
        <end position="66"/>
    </location>
</feature>
<evidence type="ECO:0000313" key="3">
    <source>
        <dbReference type="EMBL" id="KAF5361426.1"/>
    </source>
</evidence>
<dbReference type="AlphaFoldDB" id="A0A8H5GAN9"/>
<reference evidence="3 4" key="1">
    <citation type="journal article" date="2020" name="ISME J.">
        <title>Uncovering the hidden diversity of litter-decomposition mechanisms in mushroom-forming fungi.</title>
        <authorList>
            <person name="Floudas D."/>
            <person name="Bentzer J."/>
            <person name="Ahren D."/>
            <person name="Johansson T."/>
            <person name="Persson P."/>
            <person name="Tunlid A."/>
        </authorList>
    </citation>
    <scope>NUCLEOTIDE SEQUENCE [LARGE SCALE GENOMIC DNA]</scope>
    <source>
        <strain evidence="3 4">CBS 291.85</strain>
    </source>
</reference>
<protein>
    <recommendedName>
        <fullName evidence="2">PIN domain-containing protein</fullName>
    </recommendedName>
</protein>
<feature type="compositionally biased region" description="Polar residues" evidence="1">
    <location>
        <begin position="258"/>
        <end position="269"/>
    </location>
</feature>
<feature type="region of interest" description="Disordered" evidence="1">
    <location>
        <begin position="258"/>
        <end position="308"/>
    </location>
</feature>
<keyword evidence="4" id="KW-1185">Reference proteome</keyword>
<feature type="region of interest" description="Disordered" evidence="1">
    <location>
        <begin position="29"/>
        <end position="109"/>
    </location>
</feature>
<evidence type="ECO:0000313" key="4">
    <source>
        <dbReference type="Proteomes" id="UP000559256"/>
    </source>
</evidence>
<comment type="caution">
    <text evidence="3">The sequence shown here is derived from an EMBL/GenBank/DDBJ whole genome shotgun (WGS) entry which is preliminary data.</text>
</comment>
<proteinExistence type="predicted"/>
<dbReference type="Gene3D" id="3.40.50.1010">
    <property type="entry name" value="5'-nuclease"/>
    <property type="match status" value="1"/>
</dbReference>
<evidence type="ECO:0000256" key="1">
    <source>
        <dbReference type="SAM" id="MobiDB-lite"/>
    </source>
</evidence>
<gene>
    <name evidence="3" type="ORF">D9758_006125</name>
</gene>
<feature type="compositionally biased region" description="Basic residues" evidence="1">
    <location>
        <begin position="287"/>
        <end position="296"/>
    </location>
</feature>
<dbReference type="Pfam" id="PF13638">
    <property type="entry name" value="PIN_4"/>
    <property type="match status" value="1"/>
</dbReference>
<organism evidence="3 4">
    <name type="scientific">Tetrapyrgos nigripes</name>
    <dbReference type="NCBI Taxonomy" id="182062"/>
    <lineage>
        <taxon>Eukaryota</taxon>
        <taxon>Fungi</taxon>
        <taxon>Dikarya</taxon>
        <taxon>Basidiomycota</taxon>
        <taxon>Agaricomycotina</taxon>
        <taxon>Agaricomycetes</taxon>
        <taxon>Agaricomycetidae</taxon>
        <taxon>Agaricales</taxon>
        <taxon>Marasmiineae</taxon>
        <taxon>Marasmiaceae</taxon>
        <taxon>Tetrapyrgos</taxon>
    </lineage>
</organism>
<dbReference type="EMBL" id="JAACJM010000040">
    <property type="protein sequence ID" value="KAF5361426.1"/>
    <property type="molecule type" value="Genomic_DNA"/>
</dbReference>
<dbReference type="InterPro" id="IPR002716">
    <property type="entry name" value="PIN_dom"/>
</dbReference>
<dbReference type="OrthoDB" id="69928at2759"/>